<dbReference type="InterPro" id="IPR039421">
    <property type="entry name" value="Type_1_exporter"/>
</dbReference>
<dbReference type="PROSITE" id="PS00211">
    <property type="entry name" value="ABC_TRANSPORTER_1"/>
    <property type="match status" value="1"/>
</dbReference>
<dbReference type="InterPro" id="IPR011527">
    <property type="entry name" value="ABC1_TM_dom"/>
</dbReference>
<dbReference type="RefSeq" id="WP_218846967.1">
    <property type="nucleotide sequence ID" value="NZ_JACBYQ010000001.1"/>
</dbReference>
<dbReference type="GO" id="GO:0015421">
    <property type="term" value="F:ABC-type oligopeptide transporter activity"/>
    <property type="evidence" value="ECO:0007669"/>
    <property type="project" value="TreeGrafter"/>
</dbReference>
<dbReference type="CDD" id="cd07346">
    <property type="entry name" value="ABC_6TM_exporters"/>
    <property type="match status" value="1"/>
</dbReference>
<name>A0A7Y9LT83_9MICC</name>
<dbReference type="PROSITE" id="PS50929">
    <property type="entry name" value="ABC_TM1F"/>
    <property type="match status" value="1"/>
</dbReference>
<evidence type="ECO:0000256" key="3">
    <source>
        <dbReference type="ARBA" id="ARBA00022989"/>
    </source>
</evidence>
<dbReference type="Gene3D" id="1.20.1560.10">
    <property type="entry name" value="ABC transporter type 1, transmembrane domain"/>
    <property type="match status" value="1"/>
</dbReference>
<dbReference type="Proteomes" id="UP000521748">
    <property type="component" value="Unassembled WGS sequence"/>
</dbReference>
<dbReference type="GO" id="GO:0016887">
    <property type="term" value="F:ATP hydrolysis activity"/>
    <property type="evidence" value="ECO:0007669"/>
    <property type="project" value="InterPro"/>
</dbReference>
<dbReference type="GO" id="GO:0005886">
    <property type="term" value="C:plasma membrane"/>
    <property type="evidence" value="ECO:0007669"/>
    <property type="project" value="UniProtKB-SubCell"/>
</dbReference>
<feature type="transmembrane region" description="Helical" evidence="5">
    <location>
        <begin position="278"/>
        <end position="298"/>
    </location>
</feature>
<evidence type="ECO:0000256" key="2">
    <source>
        <dbReference type="ARBA" id="ARBA00022692"/>
    </source>
</evidence>
<evidence type="ECO:0000259" key="7">
    <source>
        <dbReference type="PROSITE" id="PS50929"/>
    </source>
</evidence>
<gene>
    <name evidence="8" type="ORF">FHU41_001406</name>
</gene>
<dbReference type="SUPFAM" id="SSF90123">
    <property type="entry name" value="ABC transporter transmembrane region"/>
    <property type="match status" value="1"/>
</dbReference>
<keyword evidence="9" id="KW-1185">Reference proteome</keyword>
<evidence type="ECO:0000259" key="6">
    <source>
        <dbReference type="PROSITE" id="PS50893"/>
    </source>
</evidence>
<evidence type="ECO:0000256" key="5">
    <source>
        <dbReference type="SAM" id="Phobius"/>
    </source>
</evidence>
<keyword evidence="3 5" id="KW-1133">Transmembrane helix</keyword>
<dbReference type="SUPFAM" id="SSF52540">
    <property type="entry name" value="P-loop containing nucleoside triphosphate hydrolases"/>
    <property type="match status" value="1"/>
</dbReference>
<dbReference type="GO" id="GO:0005524">
    <property type="term" value="F:ATP binding"/>
    <property type="evidence" value="ECO:0007669"/>
    <property type="project" value="InterPro"/>
</dbReference>
<dbReference type="Pfam" id="PF00664">
    <property type="entry name" value="ABC_membrane"/>
    <property type="match status" value="1"/>
</dbReference>
<evidence type="ECO:0000256" key="1">
    <source>
        <dbReference type="ARBA" id="ARBA00004651"/>
    </source>
</evidence>
<evidence type="ECO:0000256" key="4">
    <source>
        <dbReference type="ARBA" id="ARBA00023136"/>
    </source>
</evidence>
<dbReference type="InterPro" id="IPR003439">
    <property type="entry name" value="ABC_transporter-like_ATP-bd"/>
</dbReference>
<proteinExistence type="predicted"/>
<sequence>MAEPTETRSPVRYLSWLGLQQLPSLAGGVLFGSLWLLAQALMPYVLGLAIDYGVNGKDWNVLLLCALAMLVLGALQAVFAVLRHRIAVSNWMQASFRSVQLIGHKISRTGAALPRAISTGELVNTAASDATRIGQIYDLTARLSGALLSYLLVSVLIWQISWGLGLTVLVGVPVCCALLLFIIRPLQARQREQREMSGKMTAVGADTVAGLRVLRGIGGEHIFVARYRERSQDTRFSGNKVARSVATLEGTQLLVTGGFSVFFTWLGAAMALRGEISIGQLISLYGFSVFLVTPVRILSEMVSAAIRGYVGARKTIAVLATPPAFTDQGSASAPAGPAELKDSASGAVVHPGRLTAVVSADPAASAELAERLARFDDSVLTEQPVFWGGVDTRQIGLEALRERIVFSEADPQLFSGPLRELLDPAQRNSDQQIFRALENASAMDILDGLEEGLDHHVTERGRGFSGGQRQRLALSRALLTEAETLLLVEPTSAVDAHTEARIAASFQSARAGKSTLLVTASPLMLGQVDEVLLMIEGKISARGTHRELLQIPEYRAVVIRGE</sequence>
<comment type="caution">
    <text evidence="8">The sequence shown here is derived from an EMBL/GenBank/DDBJ whole genome shotgun (WGS) entry which is preliminary data.</text>
</comment>
<dbReference type="PANTHER" id="PTHR43394">
    <property type="entry name" value="ATP-DEPENDENT PERMEASE MDL1, MITOCHONDRIAL"/>
    <property type="match status" value="1"/>
</dbReference>
<keyword evidence="4 5" id="KW-0472">Membrane</keyword>
<dbReference type="PROSITE" id="PS50893">
    <property type="entry name" value="ABC_TRANSPORTER_2"/>
    <property type="match status" value="1"/>
</dbReference>
<feature type="transmembrane region" description="Helical" evidence="5">
    <location>
        <begin position="61"/>
        <end position="82"/>
    </location>
</feature>
<dbReference type="PANTHER" id="PTHR43394:SF1">
    <property type="entry name" value="ATP-BINDING CASSETTE SUB-FAMILY B MEMBER 10, MITOCHONDRIAL"/>
    <property type="match status" value="1"/>
</dbReference>
<dbReference type="InterPro" id="IPR017871">
    <property type="entry name" value="ABC_transporter-like_CS"/>
</dbReference>
<feature type="transmembrane region" description="Helical" evidence="5">
    <location>
        <begin position="166"/>
        <end position="186"/>
    </location>
</feature>
<dbReference type="EMBL" id="JACBYQ010000001">
    <property type="protein sequence ID" value="NYE95185.1"/>
    <property type="molecule type" value="Genomic_DNA"/>
</dbReference>
<feature type="transmembrane region" description="Helical" evidence="5">
    <location>
        <begin position="22"/>
        <end position="41"/>
    </location>
</feature>
<accession>A0A7Y9LT83</accession>
<feature type="transmembrane region" description="Helical" evidence="5">
    <location>
        <begin position="253"/>
        <end position="272"/>
    </location>
</feature>
<protein>
    <submittedName>
        <fullName evidence="8">ABC-type multidrug transport system fused ATPase/permease subunit</fullName>
    </submittedName>
</protein>
<keyword evidence="2 5" id="KW-0812">Transmembrane</keyword>
<dbReference type="AlphaFoldDB" id="A0A7Y9LT83"/>
<feature type="transmembrane region" description="Helical" evidence="5">
    <location>
        <begin position="139"/>
        <end position="160"/>
    </location>
</feature>
<comment type="subcellular location">
    <subcellularLocation>
        <location evidence="1">Cell membrane</location>
        <topology evidence="1">Multi-pass membrane protein</topology>
    </subcellularLocation>
</comment>
<dbReference type="Pfam" id="PF00005">
    <property type="entry name" value="ABC_tran"/>
    <property type="match status" value="1"/>
</dbReference>
<evidence type="ECO:0000313" key="9">
    <source>
        <dbReference type="Proteomes" id="UP000521748"/>
    </source>
</evidence>
<feature type="domain" description="ABC transmembrane type-1" evidence="7">
    <location>
        <begin position="26"/>
        <end position="307"/>
    </location>
</feature>
<organism evidence="8 9">
    <name type="scientific">Psychromicrobium silvestre</name>
    <dbReference type="NCBI Taxonomy" id="1645614"/>
    <lineage>
        <taxon>Bacteria</taxon>
        <taxon>Bacillati</taxon>
        <taxon>Actinomycetota</taxon>
        <taxon>Actinomycetes</taxon>
        <taxon>Micrococcales</taxon>
        <taxon>Micrococcaceae</taxon>
        <taxon>Psychromicrobium</taxon>
    </lineage>
</organism>
<dbReference type="Gene3D" id="3.40.50.300">
    <property type="entry name" value="P-loop containing nucleotide triphosphate hydrolases"/>
    <property type="match status" value="1"/>
</dbReference>
<reference evidence="8 9" key="1">
    <citation type="submission" date="2020-07" db="EMBL/GenBank/DDBJ databases">
        <title>Sequencing the genomes of 1000 actinobacteria strains.</title>
        <authorList>
            <person name="Klenk H.-P."/>
        </authorList>
    </citation>
    <scope>NUCLEOTIDE SEQUENCE [LARGE SCALE GENOMIC DNA]</scope>
    <source>
        <strain evidence="8 9">DSM 102047</strain>
    </source>
</reference>
<dbReference type="InterPro" id="IPR036640">
    <property type="entry name" value="ABC1_TM_sf"/>
</dbReference>
<feature type="domain" description="ABC transporter" evidence="6">
    <location>
        <begin position="295"/>
        <end position="561"/>
    </location>
</feature>
<dbReference type="InterPro" id="IPR027417">
    <property type="entry name" value="P-loop_NTPase"/>
</dbReference>
<evidence type="ECO:0000313" key="8">
    <source>
        <dbReference type="EMBL" id="NYE95185.1"/>
    </source>
</evidence>